<evidence type="ECO:0000313" key="1">
    <source>
        <dbReference type="EMBL" id="KAG0584752.1"/>
    </source>
</evidence>
<sequence length="103" mass="11901">MFVARRAAREDISPLGLEEFYPIQCIRFQQQASHKALPRDFRIPRTHKPGRHQPSPMKLIIAQQETLLHIQNLTCHLPQTTYVANSQFSDSSPVYEIQLPSFS</sequence>
<dbReference type="Proteomes" id="UP000822688">
    <property type="component" value="Chromosome 3"/>
</dbReference>
<dbReference type="AlphaFoldDB" id="A0A8T0INH1"/>
<name>A0A8T0INH1_CERPU</name>
<comment type="caution">
    <text evidence="1">The sequence shown here is derived from an EMBL/GenBank/DDBJ whole genome shotgun (WGS) entry which is preliminary data.</text>
</comment>
<organism evidence="1 2">
    <name type="scientific">Ceratodon purpureus</name>
    <name type="common">Fire moss</name>
    <name type="synonym">Dicranum purpureum</name>
    <dbReference type="NCBI Taxonomy" id="3225"/>
    <lineage>
        <taxon>Eukaryota</taxon>
        <taxon>Viridiplantae</taxon>
        <taxon>Streptophyta</taxon>
        <taxon>Embryophyta</taxon>
        <taxon>Bryophyta</taxon>
        <taxon>Bryophytina</taxon>
        <taxon>Bryopsida</taxon>
        <taxon>Dicranidae</taxon>
        <taxon>Pseudoditrichales</taxon>
        <taxon>Ditrichaceae</taxon>
        <taxon>Ceratodon</taxon>
    </lineage>
</organism>
<gene>
    <name evidence="1" type="ORF">KC19_3G231700</name>
</gene>
<protein>
    <submittedName>
        <fullName evidence="1">Uncharacterized protein</fullName>
    </submittedName>
</protein>
<accession>A0A8T0INH1</accession>
<dbReference type="EMBL" id="CM026423">
    <property type="protein sequence ID" value="KAG0584752.1"/>
    <property type="molecule type" value="Genomic_DNA"/>
</dbReference>
<proteinExistence type="predicted"/>
<reference evidence="1" key="1">
    <citation type="submission" date="2020-06" db="EMBL/GenBank/DDBJ databases">
        <title>WGS assembly of Ceratodon purpureus strain R40.</title>
        <authorList>
            <person name="Carey S.B."/>
            <person name="Jenkins J."/>
            <person name="Shu S."/>
            <person name="Lovell J.T."/>
            <person name="Sreedasyam A."/>
            <person name="Maumus F."/>
            <person name="Tiley G.P."/>
            <person name="Fernandez-Pozo N."/>
            <person name="Barry K."/>
            <person name="Chen C."/>
            <person name="Wang M."/>
            <person name="Lipzen A."/>
            <person name="Daum C."/>
            <person name="Saski C.A."/>
            <person name="Payton A.C."/>
            <person name="Mcbreen J.C."/>
            <person name="Conrad R.E."/>
            <person name="Kollar L.M."/>
            <person name="Olsson S."/>
            <person name="Huttunen S."/>
            <person name="Landis J.B."/>
            <person name="Wickett N.J."/>
            <person name="Johnson M.G."/>
            <person name="Rensing S.A."/>
            <person name="Grimwood J."/>
            <person name="Schmutz J."/>
            <person name="Mcdaniel S.F."/>
        </authorList>
    </citation>
    <scope>NUCLEOTIDE SEQUENCE</scope>
    <source>
        <strain evidence="1">R40</strain>
    </source>
</reference>
<keyword evidence="2" id="KW-1185">Reference proteome</keyword>
<evidence type="ECO:0000313" key="2">
    <source>
        <dbReference type="Proteomes" id="UP000822688"/>
    </source>
</evidence>